<dbReference type="AlphaFoldDB" id="N1UUX6"/>
<proteinExistence type="predicted"/>
<dbReference type="InterPro" id="IPR043777">
    <property type="entry name" value="DUF5719"/>
</dbReference>
<reference evidence="3 4" key="1">
    <citation type="journal article" date="2013" name="Genome Announc.">
        <title>Draft Genome Sequence of Arthrobacter crystallopoietes Strain BAB-32, Revealing Genes for Bioremediation.</title>
        <authorList>
            <person name="Joshi M.N."/>
            <person name="Pandit A.S."/>
            <person name="Sharma A."/>
            <person name="Pandya R.V."/>
            <person name="Desai S.M."/>
            <person name="Saxena A.K."/>
            <person name="Bagatharia S.B."/>
        </authorList>
    </citation>
    <scope>NUCLEOTIDE SEQUENCE [LARGE SCALE GENOMIC DNA]</scope>
    <source>
        <strain evidence="3 4">BAB-32</strain>
    </source>
</reference>
<keyword evidence="2" id="KW-1133">Transmembrane helix</keyword>
<accession>N1UUX6</accession>
<gene>
    <name evidence="3" type="ORF">D477_018079</name>
</gene>
<keyword evidence="4" id="KW-1185">Reference proteome</keyword>
<dbReference type="EMBL" id="ANPE02000227">
    <property type="protein sequence ID" value="EMY32830.1"/>
    <property type="molecule type" value="Genomic_DNA"/>
</dbReference>
<evidence type="ECO:0000313" key="3">
    <source>
        <dbReference type="EMBL" id="EMY32830.1"/>
    </source>
</evidence>
<comment type="caution">
    <text evidence="3">The sequence shown here is derived from an EMBL/GenBank/DDBJ whole genome shotgun (WGS) entry which is preliminary data.</text>
</comment>
<evidence type="ECO:0000256" key="2">
    <source>
        <dbReference type="SAM" id="Phobius"/>
    </source>
</evidence>
<evidence type="ECO:0008006" key="5">
    <source>
        <dbReference type="Google" id="ProtNLM"/>
    </source>
</evidence>
<evidence type="ECO:0000256" key="1">
    <source>
        <dbReference type="SAM" id="MobiDB-lite"/>
    </source>
</evidence>
<dbReference type="Pfam" id="PF18986">
    <property type="entry name" value="DUF5719"/>
    <property type="match status" value="1"/>
</dbReference>
<name>N1UUX6_9MICC</name>
<dbReference type="RefSeq" id="WP_005272727.1">
    <property type="nucleotide sequence ID" value="NZ_ANPE02000227.1"/>
</dbReference>
<sequence>MADKPHEEQRPVEGRQARKAAKAAEKAKAAREAARDKAANTAPKARGTQRKGPLLGVAAGVGIVLVGAGAVVAGSLVPPPGGAADVEPIAAAVPAGDFTAVCPEPLKLLDSAADEVDPEFSPVSRTAETRARAVVFSDLGGTIPGSVLNELGADSPLLRIAESTDEAGTGGSNEAGETRLVAEVVSGQEIQAPTVLSVEPMGEQHSRAGAAMSYTAEDGDLRGLAAANCLRPSNDFWLLGASTTVGASSVLNLYNASETPATVDLELLGAEGPIQAVGSRGLLLAPGESRSLVLAGLAAGQESLAVHVSSSGGAVAGTIQQSVLRGLTPGGVELLQPGSGPGLRQVVTGIEVQDEKLARGIRSQNGYENAAPSLEVVVPGAGDARLEVRLFGPRGQVELPGGGVLTAAAGSVLSIPLDSLPAGTYSADISSDVSVAAAARVSRGTGEGDPVDFGWAPSSVRLGSDHLAIVPPGVSSKLSFTAPDGEAEISLRPVDRSGKIGAARTVAIPAGRTVTVNPKDGGQDPAAMLVSATGEAVYGSQVVYNGGQPNISVLPIPPGAQGQQSVPVFIGY</sequence>
<protein>
    <recommendedName>
        <fullName evidence="5">Secreted protein</fullName>
    </recommendedName>
</protein>
<evidence type="ECO:0000313" key="4">
    <source>
        <dbReference type="Proteomes" id="UP000010729"/>
    </source>
</evidence>
<keyword evidence="2" id="KW-0812">Transmembrane</keyword>
<dbReference type="Proteomes" id="UP000010729">
    <property type="component" value="Unassembled WGS sequence"/>
</dbReference>
<feature type="region of interest" description="Disordered" evidence="1">
    <location>
        <begin position="1"/>
        <end position="50"/>
    </location>
</feature>
<dbReference type="OrthoDB" id="3264966at2"/>
<feature type="transmembrane region" description="Helical" evidence="2">
    <location>
        <begin position="54"/>
        <end position="77"/>
    </location>
</feature>
<feature type="compositionally biased region" description="Basic and acidic residues" evidence="1">
    <location>
        <begin position="1"/>
        <end position="38"/>
    </location>
</feature>
<keyword evidence="2" id="KW-0472">Membrane</keyword>
<organism evidence="3 4">
    <name type="scientific">Arthrobacter crystallopoietes BAB-32</name>
    <dbReference type="NCBI Taxonomy" id="1246476"/>
    <lineage>
        <taxon>Bacteria</taxon>
        <taxon>Bacillati</taxon>
        <taxon>Actinomycetota</taxon>
        <taxon>Actinomycetes</taxon>
        <taxon>Micrococcales</taxon>
        <taxon>Micrococcaceae</taxon>
        <taxon>Crystallibacter</taxon>
    </lineage>
</organism>